<dbReference type="EMBL" id="DUZY01000004">
    <property type="protein sequence ID" value="DAD37938.1"/>
    <property type="molecule type" value="Genomic_DNA"/>
</dbReference>
<keyword evidence="2" id="KW-1185">Reference proteome</keyword>
<evidence type="ECO:0000313" key="1">
    <source>
        <dbReference type="EMBL" id="DAD37938.1"/>
    </source>
</evidence>
<sequence>MNTRVRITHHRENQNIHMEEEEDQVVEVVRDASLLLAHALFVCLFLCKRARKEGLIGLHADRRLGNQASNFQLL</sequence>
<organism evidence="1 2">
    <name type="scientific">Nelumbo nucifera</name>
    <name type="common">Sacred lotus</name>
    <dbReference type="NCBI Taxonomy" id="4432"/>
    <lineage>
        <taxon>Eukaryota</taxon>
        <taxon>Viridiplantae</taxon>
        <taxon>Streptophyta</taxon>
        <taxon>Embryophyta</taxon>
        <taxon>Tracheophyta</taxon>
        <taxon>Spermatophyta</taxon>
        <taxon>Magnoliopsida</taxon>
        <taxon>Proteales</taxon>
        <taxon>Nelumbonaceae</taxon>
        <taxon>Nelumbo</taxon>
    </lineage>
</organism>
<dbReference type="Proteomes" id="UP000607653">
    <property type="component" value="Unassembled WGS sequence"/>
</dbReference>
<protein>
    <submittedName>
        <fullName evidence="1">Uncharacterized protein</fullName>
    </submittedName>
</protein>
<gene>
    <name evidence="1" type="ORF">HUJ06_008579</name>
</gene>
<name>A0A822Z8V1_NELNU</name>
<evidence type="ECO:0000313" key="2">
    <source>
        <dbReference type="Proteomes" id="UP000607653"/>
    </source>
</evidence>
<accession>A0A822Z8V1</accession>
<proteinExistence type="predicted"/>
<comment type="caution">
    <text evidence="1">The sequence shown here is derived from an EMBL/GenBank/DDBJ whole genome shotgun (WGS) entry which is preliminary data.</text>
</comment>
<reference evidence="1 2" key="1">
    <citation type="journal article" date="2020" name="Mol. Biol. Evol.">
        <title>Distinct Expression and Methylation Patterns for Genes with Different Fates following a Single Whole-Genome Duplication in Flowering Plants.</title>
        <authorList>
            <person name="Shi T."/>
            <person name="Rahmani R.S."/>
            <person name="Gugger P.F."/>
            <person name="Wang M."/>
            <person name="Li H."/>
            <person name="Zhang Y."/>
            <person name="Li Z."/>
            <person name="Wang Q."/>
            <person name="Van de Peer Y."/>
            <person name="Marchal K."/>
            <person name="Chen J."/>
        </authorList>
    </citation>
    <scope>NUCLEOTIDE SEQUENCE [LARGE SCALE GENOMIC DNA]</scope>
    <source>
        <tissue evidence="1">Leaf</tissue>
    </source>
</reference>
<dbReference type="AlphaFoldDB" id="A0A822Z8V1"/>